<dbReference type="InterPro" id="IPR008638">
    <property type="entry name" value="FhaB/CdiA-like_TPS"/>
</dbReference>
<keyword evidence="3" id="KW-1185">Reference proteome</keyword>
<dbReference type="Gene3D" id="2.160.20.10">
    <property type="entry name" value="Single-stranded right-handed beta-helix, Pectin lyase-like"/>
    <property type="match status" value="1"/>
</dbReference>
<dbReference type="Pfam" id="PF13332">
    <property type="entry name" value="Fil_haemagg_2"/>
    <property type="match status" value="2"/>
</dbReference>
<evidence type="ECO:0000313" key="3">
    <source>
        <dbReference type="Proteomes" id="UP000188602"/>
    </source>
</evidence>
<dbReference type="Pfam" id="PF05594">
    <property type="entry name" value="Fil_haemagg"/>
    <property type="match status" value="10"/>
</dbReference>
<dbReference type="InterPro" id="IPR010069">
    <property type="entry name" value="CdiA_FHA1_rpt"/>
</dbReference>
<dbReference type="SMART" id="SM00912">
    <property type="entry name" value="Haemagg_act"/>
    <property type="match status" value="1"/>
</dbReference>
<comment type="caution">
    <text evidence="2">The sequence shown here is derived from an EMBL/GenBank/DDBJ whole genome shotgun (WGS) entry which is preliminary data.</text>
</comment>
<feature type="domain" description="Filamentous haemagglutinin FhaB/tRNA nuclease CdiA-like TPS" evidence="1">
    <location>
        <begin position="89"/>
        <end position="209"/>
    </location>
</feature>
<dbReference type="STRING" id="1907939.BKL49_01740"/>
<proteinExistence type="predicted"/>
<dbReference type="InterPro" id="IPR025157">
    <property type="entry name" value="Hemagglutinin_rpt"/>
</dbReference>
<dbReference type="GO" id="GO:0003824">
    <property type="term" value="F:catalytic activity"/>
    <property type="evidence" value="ECO:0007669"/>
    <property type="project" value="UniProtKB-ARBA"/>
</dbReference>
<dbReference type="Pfam" id="PF13018">
    <property type="entry name" value="ESPR"/>
    <property type="match status" value="1"/>
</dbReference>
<dbReference type="NCBIfam" id="TIGR01901">
    <property type="entry name" value="adhes_NPXG"/>
    <property type="match status" value="1"/>
</dbReference>
<feature type="non-terminal residue" evidence="2">
    <location>
        <position position="2837"/>
    </location>
</feature>
<dbReference type="InterPro" id="IPR011050">
    <property type="entry name" value="Pectin_lyase_fold/virulence"/>
</dbReference>
<organism evidence="2 3">
    <name type="scientific">Rodentibacter myodis</name>
    <dbReference type="NCBI Taxonomy" id="1907939"/>
    <lineage>
        <taxon>Bacteria</taxon>
        <taxon>Pseudomonadati</taxon>
        <taxon>Pseudomonadota</taxon>
        <taxon>Gammaproteobacteria</taxon>
        <taxon>Pasteurellales</taxon>
        <taxon>Pasteurellaceae</taxon>
        <taxon>Rodentibacter</taxon>
    </lineage>
</organism>
<dbReference type="Proteomes" id="UP000188602">
    <property type="component" value="Unassembled WGS sequence"/>
</dbReference>
<evidence type="ECO:0000313" key="2">
    <source>
        <dbReference type="EMBL" id="OOF59839.1"/>
    </source>
</evidence>
<sequence length="2837" mass="307623">MNKNCFRVIFSKTLQCLVVTSELAKTEGKSTERASSSFPQLFAKIQPLTFSLFCALGFVSFSSAVSANLIIQADKSAPKTQQPIVLQTANGLPQVNIQTPNEQGLSHNKYSKFDVDTKGAILNNSRTQVQTQQGGWVQGNPYLARGEAKVILNEVNSSDPSVLKGYVEVAGKKADVIIANPSGIHCEGCGVINSDRTTFTTGKPQIQHGNLESFVVEKGKVSVSGKGLDNSRVDYTEIIAQETQINAGVWSKKEMKVVTGKNTVKRTAKPEDLQITHTNQATAQDAKPQVAIDVGQLGGMYAGKIHLIGTEQGVGVHNAGHIGANAETLKIDSQGRIVNSGTLNANKSIQLTGTNGIENTGKIENRQHDIRLSSGADIKQDGSVIARSGNIQKQAKHAIRQQGETVAKGSIRYEAATVNTAQSALIAAGMQTHTQEENETRTLETSSAQGKTIQIQAGGNATLQGKHFASGQLNINATEVNLDHSRNQAYDIHVQARQGDIQANEAWLTAQQNLILDTPTTLSTPNGHLTANKIRTKQTALNNANGVWVQTGAEDFKLSAQSINNSGGAFSTQGHFLIDTQRVDNTKGKLIAGGKLEVDTHQGQFLSSSGLLFANQTLSLYTGQVDNQQGRIQGEQGVRVETYNHSFNNQAGKLFIRGDLTLNSAALSNTQGNIQADGQLNIETAGSELNNDKGIVSSGTALTLNSGNLTNHQGIIRAQQATIQAASLSQSEGVIKADNTLTVSTAKDLTSQENSLIEGGKVDLTIGGSFINHKQSDVVANRLINITAAELDNQQGQIVSRGDLMMKVQRGGIRNEQGKISVGGNTSISAQDFLNTQGLVQSQGAIHLALQGNLDNHQTHPTSATPLGIISLVNLSVRAEQLDNRLGYIAAGGNQILNVRGLDNRQGVVTAKATQQIKAATTIDNSQGRLSGGDSQLAVTETINRKGQILATDQLHLTTTQGIDNQQGEIKASNAVTLFADRLDNQNGMIAATQGNATLKITQALQNLNGTINIKTSLNLTALGVNNAQGRITTEQGAIQFNALGEAFDNRNGKLLSGGLLALSAGDIDNRAGFIQATGNANITATGLTNSRVGALGSAVISHQHLRLNVPNIDNQATKAQQDNLTQGIIARELIVGGRQLNNQEGGIYSLSRADFRLDLQLNNHQGEILSWGDLHINGSLNSLDVNNTQGILQANNKLNLTARAFSEDGHIEAGHIDINVQSDVNTKRDINAYHSLKLTTAGQLVNQHRLSANDRLQLQAGKITNHQSGRISAAQTQVVSASTLHNEGLINSFNETENATTLIRAKQIDNIGTGRIYGDYVALQADSVLNKDQRGNDGKVYAATIAARKQLDIGAQRITNLTENYDANRKSGALIYSEGGIFFGNRLDENNYAVGQALSLKNFSSIIEAGKGIGLNIKDVANTNIHYQSAIQETSNVSVSKSYILPDYLATGDSPYNNGKLPYIDTKGLRRVNFSRAWKYVRSYDPSRLQVITDSSQLTKDQLLAIPNTADCDKGECRIMPESVYGKDNPIWQYFNLTAPAEEMPTITPAMAEAISRQKQEGVSRLTPSNLSEEEINALDEQQDAQADHAPIVPAKPVEPKRENYPGFFAYKQAKNKYKRELAAYNKAVQDKADYETLLPLIGWMAKYGDNLKALSDAIDKHNSPLLGEEFYRFWELFVNRERVEENITTASLPAQILAGENITYQSDRFLNDKSWVISGRDIRNAGSGTLKNLDDEDAITRNIEEGWRDYTYTRWRGGFRRYHQRKHTQGGALKRVDEQHKDMGIFVQLENTQPATYQHYQSGKSRNEIAQVQNGVNSTDIGKLNVSSLTNVERDQNKVNFDNNTNQTKLSVTELALERIPTIDKDKGIEVRSIPVDTRLPTQSLYRINPNADSHVLIETDPNFAQYKKWLSSDYMYKALRHDHENVHKRLGDGYYEQRLVREQINLLTGRQYLGGYQDFESQYKGLMDAGITFAKSFHLTPGVKLSAAQVAALTTDIVWLEKEQVRLDDGSQTEVLVPKVYAVVKKGDVAGNGTLLSAHDIQLKTQELVNQGTVAGRRLVMLDSQSVHNSGKVSGGTVAAQVSGDMHNIGGVFEADEALLLNVKGNLAHQSTSKTTEVNLNDYQRSQTHLDRQALLHVKGENGTLAVSANRINLLGAGIINEGKGETQVSAKTDLNLTALSVGFDEKMGSGNHYRNERKDDVEISRIKGGGNVHLSAENLYSQGAELEATRRLTALVQNNALLDGAKRHSYVESYEKTGRRKKRREEYNEREWFKHKMTDLTGQDIVLNVGNQLSSQGAQIQANQSVLLSAKDIHLDSVTEENYSKHWSKSVKKSWHGKKQSEQYQEHNTRIQQGSTISGENITLASRGDITAKAVNIIADKEINLMAEQNIDIGADTNYFKDVSISKKKKSGIFSGGGIGITFGSKSEKHRSEVEGWTQSDARSTLGSMSGNIQIQAGKQTNVMGTDLITPRTNRIDISGAGVKVEAGKDIINTSERHEYKQSGLTLALSTPVTDMAQAAYNSVKRSQQVANPKLKALYAMKAAEEGVMAAQNVGKVSETLDALRAGEMQGTGTTSSPSVKISISYGNQKQTQSSESQSIHHQKSTFSTGVLNVNARDEKLRFEGVDANAKVMALSGKQGIDIKGVKDEEHQRTKSQSAGGSVGVFVGMNGNSYGIGIEGSVNVSKGKSNSDSERWQNSRLQADKLITNSEVGGLTLDAANIKAKGWEADLQNLTLTSRQDTEQYDSKQVSAGASGSITYGSGGGASMNAAYSKAKVDYAQVNEQTGIQVGGDGMDATIHNHTQLNGAIIESEATQEKNRFKTNSISHTDIEN</sequence>
<evidence type="ECO:0000259" key="1">
    <source>
        <dbReference type="SMART" id="SM00912"/>
    </source>
</evidence>
<dbReference type="InterPro" id="IPR024973">
    <property type="entry name" value="ESPR"/>
</dbReference>
<accession>A0A1V3JSR2</accession>
<dbReference type="Pfam" id="PF05860">
    <property type="entry name" value="TPS"/>
    <property type="match status" value="1"/>
</dbReference>
<dbReference type="InterPro" id="IPR012334">
    <property type="entry name" value="Pectin_lyas_fold"/>
</dbReference>
<dbReference type="EMBL" id="MLHQ01000007">
    <property type="protein sequence ID" value="OOF59839.1"/>
    <property type="molecule type" value="Genomic_DNA"/>
</dbReference>
<dbReference type="NCBIfam" id="TIGR01731">
    <property type="entry name" value="fil_hemag_20aa"/>
    <property type="match status" value="15"/>
</dbReference>
<gene>
    <name evidence="2" type="ORF">BKL49_01740</name>
</gene>
<dbReference type="OrthoDB" id="2664633at2"/>
<protein>
    <recommendedName>
        <fullName evidence="1">Filamentous haemagglutinin FhaB/tRNA nuclease CdiA-like TPS domain-containing protein</fullName>
    </recommendedName>
</protein>
<dbReference type="RefSeq" id="WP_077422921.1">
    <property type="nucleotide sequence ID" value="NZ_MLHQ01000007.1"/>
</dbReference>
<dbReference type="InterPro" id="IPR008619">
    <property type="entry name" value="Filamentous_hemagglutn_rpt"/>
</dbReference>
<dbReference type="SUPFAM" id="SSF51126">
    <property type="entry name" value="Pectin lyase-like"/>
    <property type="match status" value="1"/>
</dbReference>
<reference evidence="2 3" key="1">
    <citation type="submission" date="2016-10" db="EMBL/GenBank/DDBJ databases">
        <title>Rodentibacter gen. nov. and new species.</title>
        <authorList>
            <person name="Christensen H."/>
        </authorList>
    </citation>
    <scope>NUCLEOTIDE SEQUENCE [LARGE SCALE GENOMIC DNA]</scope>
    <source>
        <strain evidence="2 3">Ac151</strain>
    </source>
</reference>
<name>A0A1V3JSR2_9PAST</name>